<accession>A0A1H3U7A4</accession>
<dbReference type="PANTHER" id="PTHR46268:SF6">
    <property type="entry name" value="UNIVERSAL STRESS PROTEIN UP12"/>
    <property type="match status" value="1"/>
</dbReference>
<dbReference type="STRING" id="1503961.SAMN05421736_11932"/>
<protein>
    <submittedName>
        <fullName evidence="3">Nucleotide-binding universal stress protein, UspA family</fullName>
    </submittedName>
</protein>
<dbReference type="AlphaFoldDB" id="A0A1H3U7A4"/>
<dbReference type="InterPro" id="IPR014729">
    <property type="entry name" value="Rossmann-like_a/b/a_fold"/>
</dbReference>
<dbReference type="PRINTS" id="PR01438">
    <property type="entry name" value="UNVRSLSTRESS"/>
</dbReference>
<proteinExistence type="inferred from homology"/>
<dbReference type="EMBL" id="FNPI01000019">
    <property type="protein sequence ID" value="SDZ58383.1"/>
    <property type="molecule type" value="Genomic_DNA"/>
</dbReference>
<evidence type="ECO:0000259" key="2">
    <source>
        <dbReference type="Pfam" id="PF00582"/>
    </source>
</evidence>
<feature type="domain" description="UspA" evidence="2">
    <location>
        <begin position="1"/>
        <end position="141"/>
    </location>
</feature>
<dbReference type="CDD" id="cd00293">
    <property type="entry name" value="USP-like"/>
    <property type="match status" value="1"/>
</dbReference>
<dbReference type="Pfam" id="PF00582">
    <property type="entry name" value="Usp"/>
    <property type="match status" value="1"/>
</dbReference>
<evidence type="ECO:0000313" key="4">
    <source>
        <dbReference type="Proteomes" id="UP000198935"/>
    </source>
</evidence>
<dbReference type="Gene3D" id="3.40.50.620">
    <property type="entry name" value="HUPs"/>
    <property type="match status" value="1"/>
</dbReference>
<organism evidence="3 4">
    <name type="scientific">Evansella caseinilytica</name>
    <dbReference type="NCBI Taxonomy" id="1503961"/>
    <lineage>
        <taxon>Bacteria</taxon>
        <taxon>Bacillati</taxon>
        <taxon>Bacillota</taxon>
        <taxon>Bacilli</taxon>
        <taxon>Bacillales</taxon>
        <taxon>Bacillaceae</taxon>
        <taxon>Evansella</taxon>
    </lineage>
</organism>
<reference evidence="4" key="1">
    <citation type="submission" date="2016-10" db="EMBL/GenBank/DDBJ databases">
        <authorList>
            <person name="Varghese N."/>
            <person name="Submissions S."/>
        </authorList>
    </citation>
    <scope>NUCLEOTIDE SEQUENCE [LARGE SCALE GENOMIC DNA]</scope>
    <source>
        <strain evidence="4">SP</strain>
    </source>
</reference>
<dbReference type="InterPro" id="IPR006016">
    <property type="entry name" value="UspA"/>
</dbReference>
<dbReference type="InterPro" id="IPR006015">
    <property type="entry name" value="Universal_stress_UspA"/>
</dbReference>
<dbReference type="OrthoDB" id="9777884at2"/>
<keyword evidence="4" id="KW-1185">Reference proteome</keyword>
<evidence type="ECO:0000256" key="1">
    <source>
        <dbReference type="ARBA" id="ARBA00008791"/>
    </source>
</evidence>
<comment type="similarity">
    <text evidence="1">Belongs to the universal stress protein A family.</text>
</comment>
<dbReference type="PANTHER" id="PTHR46268">
    <property type="entry name" value="STRESS RESPONSE PROTEIN NHAX"/>
    <property type="match status" value="1"/>
</dbReference>
<dbReference type="Proteomes" id="UP000198935">
    <property type="component" value="Unassembled WGS sequence"/>
</dbReference>
<dbReference type="SUPFAM" id="SSF52402">
    <property type="entry name" value="Adenine nucleotide alpha hydrolases-like"/>
    <property type="match status" value="1"/>
</dbReference>
<sequence length="141" mass="15291">MFQKILLAADGSDHSVRAMEKAVVLAKKIEGASITVIHVVDTIPSRADVLDEQMNPRKDIPEARKAKIAPIESEIRANKISLETIHLFGDPGPAIVREANEGNYDLVVIGSRGLNSFQQFVLGSVSHKVAKRAACPVLIVK</sequence>
<name>A0A1H3U7A4_9BACI</name>
<evidence type="ECO:0000313" key="3">
    <source>
        <dbReference type="EMBL" id="SDZ58383.1"/>
    </source>
</evidence>
<gene>
    <name evidence="3" type="ORF">SAMN05421736_11932</name>
</gene>